<dbReference type="EC" id="2.4.-.-" evidence="2"/>
<dbReference type="SUPFAM" id="SSF53448">
    <property type="entry name" value="Nucleotide-diphospho-sugar transferases"/>
    <property type="match status" value="1"/>
</dbReference>
<evidence type="ECO:0000313" key="3">
    <source>
        <dbReference type="Proteomes" id="UP001207337"/>
    </source>
</evidence>
<dbReference type="PANTHER" id="PTHR43685:SF11">
    <property type="entry name" value="GLYCOSYLTRANSFERASE TAGX-RELATED"/>
    <property type="match status" value="1"/>
</dbReference>
<dbReference type="Pfam" id="PF00535">
    <property type="entry name" value="Glycos_transf_2"/>
    <property type="match status" value="1"/>
</dbReference>
<dbReference type="PANTHER" id="PTHR43685">
    <property type="entry name" value="GLYCOSYLTRANSFERASE"/>
    <property type="match status" value="1"/>
</dbReference>
<reference evidence="2 3" key="1">
    <citation type="submission" date="2021-11" db="EMBL/GenBank/DDBJ databases">
        <title>Aliifidinibius sp. nov., a new bacterium isolated from saline soil.</title>
        <authorList>
            <person name="Galisteo C."/>
            <person name="De La Haba R."/>
            <person name="Sanchez-Porro C."/>
            <person name="Ventosa A."/>
        </authorList>
    </citation>
    <scope>NUCLEOTIDE SEQUENCE [LARGE SCALE GENOMIC DNA]</scope>
    <source>
        <strain evidence="2 3">KACC 190600</strain>
    </source>
</reference>
<accession>A0ABT3Q2Z0</accession>
<keyword evidence="2" id="KW-0328">Glycosyltransferase</keyword>
<dbReference type="Gene3D" id="3.90.550.10">
    <property type="entry name" value="Spore Coat Polysaccharide Biosynthesis Protein SpsA, Chain A"/>
    <property type="match status" value="1"/>
</dbReference>
<keyword evidence="2" id="KW-0808">Transferase</keyword>
<sequence>MDKPLVSAVITTHNRLQLLPRALDSVVVQSYDNIELIVVDDGSHQSALPIVEPYYDAISLHYIRNEAPMGACKARNQGIEEASGDFIAGLDDDDAWTEDRIEKLIEAYSDEYAFVTSDVRMMYKKGVPVWQKPEVITLEDLLYTNYVGNQGLIKKERIQAVGGFDESLDAAQDYDLWIRLAEEYGPIRNVQEPLQEVYLQHGGERISNPRDQLRGYLKFYQKHKDKMNKRQRKYQLYNIRKATGKVTGFTDLVGWVPPHRYWKEAKSWLAEKLFTT</sequence>
<protein>
    <submittedName>
        <fullName evidence="2">Glycosyltransferase</fullName>
        <ecNumber evidence="2">2.4.-.-</ecNumber>
    </submittedName>
</protein>
<dbReference type="Proteomes" id="UP001207337">
    <property type="component" value="Unassembled WGS sequence"/>
</dbReference>
<comment type="caution">
    <text evidence="2">The sequence shown here is derived from an EMBL/GenBank/DDBJ whole genome shotgun (WGS) entry which is preliminary data.</text>
</comment>
<organism evidence="2 3">
    <name type="scientific">Fodinibius salicampi</name>
    <dbReference type="NCBI Taxonomy" id="1920655"/>
    <lineage>
        <taxon>Bacteria</taxon>
        <taxon>Pseudomonadati</taxon>
        <taxon>Balneolota</taxon>
        <taxon>Balneolia</taxon>
        <taxon>Balneolales</taxon>
        <taxon>Balneolaceae</taxon>
        <taxon>Fodinibius</taxon>
    </lineage>
</organism>
<dbReference type="InterPro" id="IPR050834">
    <property type="entry name" value="Glycosyltransf_2"/>
</dbReference>
<evidence type="ECO:0000313" key="2">
    <source>
        <dbReference type="EMBL" id="MCW9714478.1"/>
    </source>
</evidence>
<feature type="domain" description="Glycosyltransferase 2-like" evidence="1">
    <location>
        <begin position="7"/>
        <end position="136"/>
    </location>
</feature>
<dbReference type="EMBL" id="JAJNDC010000006">
    <property type="protein sequence ID" value="MCW9714478.1"/>
    <property type="molecule type" value="Genomic_DNA"/>
</dbReference>
<proteinExistence type="predicted"/>
<name>A0ABT3Q2Z0_9BACT</name>
<dbReference type="GO" id="GO:0016757">
    <property type="term" value="F:glycosyltransferase activity"/>
    <property type="evidence" value="ECO:0007669"/>
    <property type="project" value="UniProtKB-KW"/>
</dbReference>
<dbReference type="RefSeq" id="WP_265791797.1">
    <property type="nucleotide sequence ID" value="NZ_BAABRS010000006.1"/>
</dbReference>
<evidence type="ECO:0000259" key="1">
    <source>
        <dbReference type="Pfam" id="PF00535"/>
    </source>
</evidence>
<dbReference type="CDD" id="cd00761">
    <property type="entry name" value="Glyco_tranf_GTA_type"/>
    <property type="match status" value="1"/>
</dbReference>
<dbReference type="InterPro" id="IPR001173">
    <property type="entry name" value="Glyco_trans_2-like"/>
</dbReference>
<keyword evidence="3" id="KW-1185">Reference proteome</keyword>
<dbReference type="InterPro" id="IPR029044">
    <property type="entry name" value="Nucleotide-diphossugar_trans"/>
</dbReference>
<gene>
    <name evidence="2" type="ORF">LQ318_16350</name>
</gene>